<accession>A0A8C6G9Y4</accession>
<dbReference type="GO" id="GO:0006914">
    <property type="term" value="P:autophagy"/>
    <property type="evidence" value="ECO:0007669"/>
    <property type="project" value="UniProtKB-KW"/>
</dbReference>
<evidence type="ECO:0000313" key="16">
    <source>
        <dbReference type="Ensembl" id="ENSMSIP00000002504.1"/>
    </source>
</evidence>
<organism evidence="16 17">
    <name type="scientific">Mus spicilegus</name>
    <name type="common">Mound-building mouse</name>
    <dbReference type="NCBI Taxonomy" id="10103"/>
    <lineage>
        <taxon>Eukaryota</taxon>
        <taxon>Metazoa</taxon>
        <taxon>Chordata</taxon>
        <taxon>Craniata</taxon>
        <taxon>Vertebrata</taxon>
        <taxon>Euteleostomi</taxon>
        <taxon>Mammalia</taxon>
        <taxon>Eutheria</taxon>
        <taxon>Euarchontoglires</taxon>
        <taxon>Glires</taxon>
        <taxon>Rodentia</taxon>
        <taxon>Myomorpha</taxon>
        <taxon>Muroidea</taxon>
        <taxon>Muridae</taxon>
        <taxon>Murinae</taxon>
        <taxon>Mus</taxon>
        <taxon>Mus</taxon>
    </lineage>
</organism>
<keyword evidence="10 14" id="KW-0472">Membrane</keyword>
<feature type="transmembrane region" description="Helical" evidence="14">
    <location>
        <begin position="155"/>
        <end position="176"/>
    </location>
</feature>
<dbReference type="Ensembl" id="ENSMSIT00000003194.1">
    <property type="protein sequence ID" value="ENSMSIP00000002504.1"/>
    <property type="gene ID" value="ENSMSIG00000002314.1"/>
</dbReference>
<dbReference type="GO" id="GO:0000421">
    <property type="term" value="C:autophagosome membrane"/>
    <property type="evidence" value="ECO:0007669"/>
    <property type="project" value="UniProtKB-SubCell"/>
</dbReference>
<keyword evidence="9" id="KW-0072">Autophagy</keyword>
<keyword evidence="8 14" id="KW-1133">Transmembrane helix</keyword>
<evidence type="ECO:0000313" key="17">
    <source>
        <dbReference type="Proteomes" id="UP000694415"/>
    </source>
</evidence>
<dbReference type="PANTHER" id="PTHR21324">
    <property type="entry name" value="FASTING-INDUCIBLE INTEGRAL MEMBRANE PROTEIN TM6P1-RELATED"/>
    <property type="match status" value="1"/>
</dbReference>
<feature type="transmembrane region" description="Helical" evidence="14">
    <location>
        <begin position="183"/>
        <end position="202"/>
    </location>
</feature>
<comment type="function">
    <text evidence="13">Modulator of macroautophagy that causes accumulation of autophagosomes under basal conditions and enhances autophagic flux. Represses cell death and promotes long-term clonogenic survival of cells grown in the absence of glucose in a macroautophagy-independent manner. May have some role in extracellular matrix engulfment or growth factor receptor recycling, both of which can modulate cell survival.</text>
</comment>
<evidence type="ECO:0000256" key="3">
    <source>
        <dbReference type="ARBA" id="ARBA00004651"/>
    </source>
</evidence>
<comment type="subcellular location">
    <subcellularLocation>
        <location evidence="3">Cell membrane</location>
        <topology evidence="3">Multi-pass membrane protein</topology>
    </subcellularLocation>
    <subcellularLocation>
        <location evidence="2">Cytoplasmic vesicle</location>
        <location evidence="2">Autophagosome membrane</location>
        <topology evidence="2">Multi-pass membrane protein</topology>
    </subcellularLocation>
    <subcellularLocation>
        <location evidence="1">Endosome membrane</location>
        <topology evidence="1">Multi-pass membrane protein</topology>
    </subcellularLocation>
</comment>
<evidence type="ECO:0000256" key="10">
    <source>
        <dbReference type="ARBA" id="ARBA00023136"/>
    </source>
</evidence>
<dbReference type="InterPro" id="IPR019402">
    <property type="entry name" value="CWH43_N"/>
</dbReference>
<keyword evidence="5" id="KW-1003">Cell membrane</keyword>
<keyword evidence="6 14" id="KW-0812">Transmembrane</keyword>
<dbReference type="PANTHER" id="PTHR21324:SF3">
    <property type="entry name" value="MODULATOR OF MACROAUTOPHAGY TMEM150B"/>
    <property type="match status" value="1"/>
</dbReference>
<evidence type="ECO:0000256" key="4">
    <source>
        <dbReference type="ARBA" id="ARBA00006565"/>
    </source>
</evidence>
<evidence type="ECO:0000256" key="7">
    <source>
        <dbReference type="ARBA" id="ARBA00022753"/>
    </source>
</evidence>
<evidence type="ECO:0000256" key="9">
    <source>
        <dbReference type="ARBA" id="ARBA00023006"/>
    </source>
</evidence>
<keyword evidence="7" id="KW-0967">Endosome</keyword>
<feature type="transmembrane region" description="Helical" evidence="14">
    <location>
        <begin position="6"/>
        <end position="29"/>
    </location>
</feature>
<evidence type="ECO:0000256" key="5">
    <source>
        <dbReference type="ARBA" id="ARBA00022475"/>
    </source>
</evidence>
<feature type="transmembrane region" description="Helical" evidence="14">
    <location>
        <begin position="89"/>
        <end position="107"/>
    </location>
</feature>
<proteinExistence type="inferred from homology"/>
<name>A0A8C6G9Y4_MUSSI</name>
<dbReference type="GeneTree" id="ENSGT01030000234578"/>
<evidence type="ECO:0000256" key="12">
    <source>
        <dbReference type="ARBA" id="ARBA00023329"/>
    </source>
</evidence>
<dbReference type="InterPro" id="IPR050911">
    <property type="entry name" value="DRAM/TMEM150_Autophagy_Mod"/>
</dbReference>
<reference evidence="16" key="1">
    <citation type="submission" date="2025-08" db="UniProtKB">
        <authorList>
            <consortium name="Ensembl"/>
        </authorList>
    </citation>
    <scope>IDENTIFICATION</scope>
</reference>
<dbReference type="AlphaFoldDB" id="A0A8C6G9Y4"/>
<evidence type="ECO:0000256" key="8">
    <source>
        <dbReference type="ARBA" id="ARBA00022989"/>
    </source>
</evidence>
<sequence length="238" mass="26547">MWNYLSLLPVILFLWAIAGIWIVFAIAVVNGSVDLNEGFPFISICGTYAPQSCIFGQVLNIGAALTVWICIVRHHQLRDWGVKTWQNQLILWSGILCALGTSIVGNFQDKNQKPTHLAGAFLAFILGNLYFWLQFFLSWWVKGLPQPGPHWIKSLRLSLCSLSTILIVAMIVLHALHMRSASAICEWVVAMLLFMLFGFFAVDFSSLRGCTLHLHPHLDSSLPQAPSGSPNIQMAQVL</sequence>
<keyword evidence="11" id="KW-0325">Glycoprotein</keyword>
<reference evidence="16" key="2">
    <citation type="submission" date="2025-09" db="UniProtKB">
        <authorList>
            <consortium name="Ensembl"/>
        </authorList>
    </citation>
    <scope>IDENTIFICATION</scope>
</reference>
<evidence type="ECO:0000256" key="2">
    <source>
        <dbReference type="ARBA" id="ARBA00004542"/>
    </source>
</evidence>
<dbReference type="Proteomes" id="UP000694415">
    <property type="component" value="Unplaced"/>
</dbReference>
<keyword evidence="12" id="KW-0968">Cytoplasmic vesicle</keyword>
<dbReference type="Pfam" id="PF10277">
    <property type="entry name" value="Frag1"/>
    <property type="match status" value="1"/>
</dbReference>
<evidence type="ECO:0000256" key="11">
    <source>
        <dbReference type="ARBA" id="ARBA00023180"/>
    </source>
</evidence>
<dbReference type="GO" id="GO:0010008">
    <property type="term" value="C:endosome membrane"/>
    <property type="evidence" value="ECO:0007669"/>
    <property type="project" value="UniProtKB-SubCell"/>
</dbReference>
<evidence type="ECO:0000259" key="15">
    <source>
        <dbReference type="Pfam" id="PF10277"/>
    </source>
</evidence>
<feature type="domain" description="CWH43-like N-terminal" evidence="15">
    <location>
        <begin position="5"/>
        <end position="206"/>
    </location>
</feature>
<feature type="transmembrane region" description="Helical" evidence="14">
    <location>
        <begin position="119"/>
        <end position="140"/>
    </location>
</feature>
<protein>
    <submittedName>
        <fullName evidence="16">Transmembrane protein 150B</fullName>
    </submittedName>
</protein>
<dbReference type="GO" id="GO:0005886">
    <property type="term" value="C:plasma membrane"/>
    <property type="evidence" value="ECO:0007669"/>
    <property type="project" value="UniProtKB-SubCell"/>
</dbReference>
<feature type="transmembrane region" description="Helical" evidence="14">
    <location>
        <begin position="41"/>
        <end position="69"/>
    </location>
</feature>
<evidence type="ECO:0000256" key="6">
    <source>
        <dbReference type="ARBA" id="ARBA00022692"/>
    </source>
</evidence>
<evidence type="ECO:0000256" key="1">
    <source>
        <dbReference type="ARBA" id="ARBA00004337"/>
    </source>
</evidence>
<keyword evidence="17" id="KW-1185">Reference proteome</keyword>
<evidence type="ECO:0000256" key="14">
    <source>
        <dbReference type="SAM" id="Phobius"/>
    </source>
</evidence>
<evidence type="ECO:0000256" key="13">
    <source>
        <dbReference type="ARBA" id="ARBA00045144"/>
    </source>
</evidence>
<comment type="similarity">
    <text evidence="4">Belongs to the DRAM/TMEM150 family.</text>
</comment>